<dbReference type="Proteomes" id="UP000294200">
    <property type="component" value="Unassembled WGS sequence"/>
</dbReference>
<accession>A0A4R0XQ77</accession>
<protein>
    <submittedName>
        <fullName evidence="1">Uncharacterized protein</fullName>
    </submittedName>
</protein>
<evidence type="ECO:0000313" key="1">
    <source>
        <dbReference type="EMBL" id="TCG09767.1"/>
    </source>
</evidence>
<evidence type="ECO:0000313" key="2">
    <source>
        <dbReference type="Proteomes" id="UP000294200"/>
    </source>
</evidence>
<dbReference type="AlphaFoldDB" id="A0A4R0XQ77"/>
<organism evidence="1 2">
    <name type="scientific">Paraburkholderia steynii</name>
    <dbReference type="NCBI Taxonomy" id="1245441"/>
    <lineage>
        <taxon>Bacteria</taxon>
        <taxon>Pseudomonadati</taxon>
        <taxon>Pseudomonadota</taxon>
        <taxon>Betaproteobacteria</taxon>
        <taxon>Burkholderiales</taxon>
        <taxon>Burkholderiaceae</taxon>
        <taxon>Paraburkholderia</taxon>
    </lineage>
</organism>
<dbReference type="EMBL" id="MWML01000006">
    <property type="protein sequence ID" value="TCG09767.1"/>
    <property type="molecule type" value="Genomic_DNA"/>
</dbReference>
<proteinExistence type="predicted"/>
<comment type="caution">
    <text evidence="1">The sequence shown here is derived from an EMBL/GenBank/DDBJ whole genome shotgun (WGS) entry which is preliminary data.</text>
</comment>
<reference evidence="1 2" key="1">
    <citation type="submission" date="2017-02" db="EMBL/GenBank/DDBJ databases">
        <title>Paraburkholderia sophoroidis sp. nov. and Paraburkholderia steynii sp. nov. rhizobial symbionts of the fynbos legume Hypocalyptus sophoroides.</title>
        <authorList>
            <person name="Steenkamp E.T."/>
            <person name="Beukes C.W."/>
            <person name="Van Zyl E."/>
            <person name="Avontuur J."/>
            <person name="Chan W.Y."/>
            <person name="Hassen A."/>
            <person name="Palmer M."/>
            <person name="Mthombeni L."/>
            <person name="Phalane F."/>
            <person name="Sereme K."/>
            <person name="Venter S.N."/>
        </authorList>
    </citation>
    <scope>NUCLEOTIDE SEQUENCE [LARGE SCALE GENOMIC DNA]</scope>
    <source>
        <strain evidence="1 2">HC1.1ba</strain>
    </source>
</reference>
<name>A0A4R0XQ77_9BURK</name>
<keyword evidence="2" id="KW-1185">Reference proteome</keyword>
<sequence>MPQEFRKNGTRQFLCEAAFGAVPQSKSFGGAAKCRGYVFKALSSRRGYEKGDLRSPFVFAYTPFVALNEP</sequence>
<gene>
    <name evidence="1" type="ORF">BZM27_03320</name>
</gene>